<feature type="transmembrane region" description="Helical" evidence="1">
    <location>
        <begin position="46"/>
        <end position="65"/>
    </location>
</feature>
<evidence type="ECO:0000256" key="1">
    <source>
        <dbReference type="SAM" id="Phobius"/>
    </source>
</evidence>
<protein>
    <submittedName>
        <fullName evidence="2">Uncharacterized protein</fullName>
    </submittedName>
</protein>
<evidence type="ECO:0000313" key="3">
    <source>
        <dbReference type="Proteomes" id="UP001589535"/>
    </source>
</evidence>
<keyword evidence="1" id="KW-0812">Transmembrane</keyword>
<name>A0ABV5U3M9_9PSEU</name>
<keyword evidence="1" id="KW-0472">Membrane</keyword>
<evidence type="ECO:0000313" key="2">
    <source>
        <dbReference type="EMBL" id="MFB9685992.1"/>
    </source>
</evidence>
<feature type="transmembrane region" description="Helical" evidence="1">
    <location>
        <begin position="21"/>
        <end position="40"/>
    </location>
</feature>
<sequence length="68" mass="6915">MSLELNGGDRTPQAPGPGDSNSAFVIVCNAVIAGLTSLYVTTQSVAVVAIAAGVLVVLALVVAYTRRR</sequence>
<dbReference type="EMBL" id="JBHMBK010000012">
    <property type="protein sequence ID" value="MFB9685992.1"/>
    <property type="molecule type" value="Genomic_DNA"/>
</dbReference>
<organism evidence="2 3">
    <name type="scientific">Amycolatopsis plumensis</name>
    <dbReference type="NCBI Taxonomy" id="236508"/>
    <lineage>
        <taxon>Bacteria</taxon>
        <taxon>Bacillati</taxon>
        <taxon>Actinomycetota</taxon>
        <taxon>Actinomycetes</taxon>
        <taxon>Pseudonocardiales</taxon>
        <taxon>Pseudonocardiaceae</taxon>
        <taxon>Amycolatopsis</taxon>
    </lineage>
</organism>
<keyword evidence="1" id="KW-1133">Transmembrane helix</keyword>
<proteinExistence type="predicted"/>
<gene>
    <name evidence="2" type="ORF">ACFFTO_17485</name>
</gene>
<dbReference type="RefSeq" id="WP_378194433.1">
    <property type="nucleotide sequence ID" value="NZ_JBHMBK010000012.1"/>
</dbReference>
<keyword evidence="3" id="KW-1185">Reference proteome</keyword>
<dbReference type="Proteomes" id="UP001589535">
    <property type="component" value="Unassembled WGS sequence"/>
</dbReference>
<accession>A0ABV5U3M9</accession>
<reference evidence="2 3" key="1">
    <citation type="submission" date="2024-09" db="EMBL/GenBank/DDBJ databases">
        <authorList>
            <person name="Sun Q."/>
            <person name="Mori K."/>
        </authorList>
    </citation>
    <scope>NUCLEOTIDE SEQUENCE [LARGE SCALE GENOMIC DNA]</scope>
    <source>
        <strain evidence="2 3">JCM 13852</strain>
    </source>
</reference>
<comment type="caution">
    <text evidence="2">The sequence shown here is derived from an EMBL/GenBank/DDBJ whole genome shotgun (WGS) entry which is preliminary data.</text>
</comment>